<dbReference type="Gene3D" id="3.40.50.10130">
    <property type="match status" value="1"/>
</dbReference>
<dbReference type="EMBL" id="PFTV01000063">
    <property type="protein sequence ID" value="PJB57353.1"/>
    <property type="molecule type" value="Genomic_DNA"/>
</dbReference>
<dbReference type="GO" id="GO:0006259">
    <property type="term" value="P:DNA metabolic process"/>
    <property type="evidence" value="ECO:0007669"/>
    <property type="project" value="UniProtKB-ARBA"/>
</dbReference>
<evidence type="ECO:0000313" key="2">
    <source>
        <dbReference type="EMBL" id="PJB57353.1"/>
    </source>
</evidence>
<dbReference type="InterPro" id="IPR011335">
    <property type="entry name" value="Restrct_endonuc-II-like"/>
</dbReference>
<evidence type="ECO:0000259" key="1">
    <source>
        <dbReference type="Pfam" id="PF02732"/>
    </source>
</evidence>
<feature type="domain" description="ERCC4" evidence="1">
    <location>
        <begin position="82"/>
        <end position="206"/>
    </location>
</feature>
<dbReference type="InterPro" id="IPR006166">
    <property type="entry name" value="ERCC4_domain"/>
</dbReference>
<dbReference type="GO" id="GO:0003677">
    <property type="term" value="F:DNA binding"/>
    <property type="evidence" value="ECO:0007669"/>
    <property type="project" value="InterPro"/>
</dbReference>
<feature type="non-terminal residue" evidence="2">
    <location>
        <position position="1"/>
    </location>
</feature>
<reference evidence="2 3" key="1">
    <citation type="submission" date="2017-09" db="EMBL/GenBank/DDBJ databases">
        <title>Depth-based differentiation of microbial function through sediment-hosted aquifers and enrichment of novel symbionts in the deep terrestrial subsurface.</title>
        <authorList>
            <person name="Probst A.J."/>
            <person name="Ladd B."/>
            <person name="Jarett J.K."/>
            <person name="Geller-Mcgrath D.E."/>
            <person name="Sieber C.M."/>
            <person name="Emerson J.B."/>
            <person name="Anantharaman K."/>
            <person name="Thomas B.C."/>
            <person name="Malmstrom R."/>
            <person name="Stieglmeier M."/>
            <person name="Klingl A."/>
            <person name="Woyke T."/>
            <person name="Ryan C.M."/>
            <person name="Banfield J.F."/>
        </authorList>
    </citation>
    <scope>NUCLEOTIDE SEQUENCE [LARGE SCALE GENOMIC DNA]</scope>
    <source>
        <strain evidence="2">CG_4_9_14_3_um_filter_33_16</strain>
    </source>
</reference>
<comment type="caution">
    <text evidence="2">The sequence shown here is derived from an EMBL/GenBank/DDBJ whole genome shotgun (WGS) entry which is preliminary data.</text>
</comment>
<proteinExistence type="predicted"/>
<sequence length="214" mass="25981">DTEPVEECNIILFKRFGKKLNLILDRKTKRRCWFIFLKKEYKTRPGDYYEQIFWITQSAMKMRGAGAYIPQGGKKEQMEIIIDQRERYPYKFANALTKRENLPVGDYALIKDKKIIAVAEKKTMDNFLHEIRGYDIFKSSLEELKQYKYKAVIFDSPYSDFINPKKNLFYRPSYTADILADLYVNFPEIQFMFFENRKLANEWLYRWFKRIWKD</sequence>
<name>A0A2M8CE61_9BACT</name>
<dbReference type="SUPFAM" id="SSF52980">
    <property type="entry name" value="Restriction endonuclease-like"/>
    <property type="match status" value="1"/>
</dbReference>
<accession>A0A2M8CE61</accession>
<dbReference type="AlphaFoldDB" id="A0A2M8CE61"/>
<organism evidence="2 3">
    <name type="scientific">Candidatus Infernicultor aquiphilus</name>
    <dbReference type="NCBI Taxonomy" id="1805029"/>
    <lineage>
        <taxon>Bacteria</taxon>
        <taxon>Pseudomonadati</taxon>
        <taxon>Atribacterota</taxon>
        <taxon>Candidatus Phoenicimicrobiia</taxon>
        <taxon>Candidatus Pheonicimicrobiales</taxon>
        <taxon>Candidatus Phoenicimicrobiaceae</taxon>
        <taxon>Candidatus Infernicultor</taxon>
    </lineage>
</organism>
<dbReference type="Proteomes" id="UP000228560">
    <property type="component" value="Unassembled WGS sequence"/>
</dbReference>
<evidence type="ECO:0000313" key="3">
    <source>
        <dbReference type="Proteomes" id="UP000228560"/>
    </source>
</evidence>
<gene>
    <name evidence="2" type="ORF">CO097_02605</name>
</gene>
<protein>
    <recommendedName>
        <fullName evidence="1">ERCC4 domain-containing protein</fullName>
    </recommendedName>
</protein>
<dbReference type="Pfam" id="PF02732">
    <property type="entry name" value="ERCC4"/>
    <property type="match status" value="1"/>
</dbReference>
<dbReference type="GO" id="GO:0004518">
    <property type="term" value="F:nuclease activity"/>
    <property type="evidence" value="ECO:0007669"/>
    <property type="project" value="InterPro"/>
</dbReference>